<organism evidence="1 2">
    <name type="scientific">Paraburkholderia franconis</name>
    <dbReference type="NCBI Taxonomy" id="2654983"/>
    <lineage>
        <taxon>Bacteria</taxon>
        <taxon>Pseudomonadati</taxon>
        <taxon>Pseudomonadota</taxon>
        <taxon>Betaproteobacteria</taxon>
        <taxon>Burkholderiales</taxon>
        <taxon>Burkholderiaceae</taxon>
        <taxon>Paraburkholderia</taxon>
    </lineage>
</organism>
<protein>
    <submittedName>
        <fullName evidence="1">Uncharacterized protein</fullName>
    </submittedName>
</protein>
<evidence type="ECO:0000313" key="2">
    <source>
        <dbReference type="Proteomes" id="UP000484381"/>
    </source>
</evidence>
<dbReference type="EMBL" id="WHNP01000091">
    <property type="protein sequence ID" value="MPW23114.1"/>
    <property type="molecule type" value="Genomic_DNA"/>
</dbReference>
<sequence length="87" mass="9321">MLLGALHLDSEVIRYVFRAAAGMRLEWSYSGPSVHVVLTYPNGDTNGPLAPSTVALPDTGLYVLALHGNTMADDADGPFVLRLKLLP</sequence>
<reference evidence="1 2" key="1">
    <citation type="submission" date="2019-10" db="EMBL/GenBank/DDBJ databases">
        <title>Paraburkholderia sp. isolated from nodules of Mimosa pudica from Brazilian Atlantic Forest soils.</title>
        <authorList>
            <person name="Paulitsch F."/>
            <person name="Hungria M."/>
            <person name="Dall'Agnol R."/>
        </authorList>
    </citation>
    <scope>NUCLEOTIDE SEQUENCE [LARGE SCALE GENOMIC DNA]</scope>
    <source>
        <strain evidence="1 2">CNPSo 3157</strain>
    </source>
</reference>
<evidence type="ECO:0000313" key="1">
    <source>
        <dbReference type="EMBL" id="MPW23114.1"/>
    </source>
</evidence>
<name>A0A7X1TL56_9BURK</name>
<dbReference type="RefSeq" id="WP_152767657.1">
    <property type="nucleotide sequence ID" value="NZ_WHNP01000091.1"/>
</dbReference>
<dbReference type="Proteomes" id="UP000484381">
    <property type="component" value="Unassembled WGS sequence"/>
</dbReference>
<keyword evidence="2" id="KW-1185">Reference proteome</keyword>
<dbReference type="AlphaFoldDB" id="A0A7X1TL56"/>
<proteinExistence type="predicted"/>
<gene>
    <name evidence="1" type="ORF">GCT13_41685</name>
</gene>
<accession>A0A7X1TL56</accession>
<comment type="caution">
    <text evidence="1">The sequence shown here is derived from an EMBL/GenBank/DDBJ whole genome shotgun (WGS) entry which is preliminary data.</text>
</comment>